<gene>
    <name evidence="5" type="ORF">VOLCADRAFT_105099</name>
</gene>
<evidence type="ECO:0000256" key="3">
    <source>
        <dbReference type="SAM" id="MobiDB-lite"/>
    </source>
</evidence>
<dbReference type="PANTHER" id="PTHR24055">
    <property type="entry name" value="MITOGEN-ACTIVATED PROTEIN KINASE"/>
    <property type="match status" value="1"/>
</dbReference>
<dbReference type="AlphaFoldDB" id="D8TYF1"/>
<feature type="compositionally biased region" description="Pro residues" evidence="3">
    <location>
        <begin position="382"/>
        <end position="419"/>
    </location>
</feature>
<dbReference type="InterPro" id="IPR011009">
    <property type="entry name" value="Kinase-like_dom_sf"/>
</dbReference>
<dbReference type="EMBL" id="GL378344">
    <property type="protein sequence ID" value="EFJ47628.1"/>
    <property type="molecule type" value="Genomic_DNA"/>
</dbReference>
<sequence>MSQLATTKRQASIGWPSLQQSIASGSTVDRQPHLVEVKSYLETYQGELQWLSISAELWPKDCQGSRQLHREFSVLSTSQPHPNVVVGLVGASVGSSGRPRLVTEYVPRCLSSELRTRGYGGLSGPEVKLLAWQLAQTIKHLHDKKIIHRDIKPANLLLDDAGVLRLCDFGSARFISSMREVPYDKDADAVLRVAARRYKAPEILIKQCHGPAADVWSFGCTVAELASGRPLLPGSSDADQMIRIMKFCGLPPYDPYGYLRASLSRNADVSRPVSPQLLSLLESCLRLDPNDRRTMDEILRSSYFSDVPLLIQGTELACLYDIQVEPFISLRGVQSADNSNNNNNACNNGCFKINSKWSSSKHIAMASPPRIPGSRTGAVPSAPSPPLTPTTLPPPPPPLSSPPSPSRPSPPRPVSPWAC</sequence>
<evidence type="ECO:0000313" key="5">
    <source>
        <dbReference type="EMBL" id="EFJ47628.1"/>
    </source>
</evidence>
<accession>D8TYF1</accession>
<keyword evidence="6" id="KW-1185">Reference proteome</keyword>
<name>D8TYF1_VOLCA</name>
<evidence type="ECO:0000259" key="4">
    <source>
        <dbReference type="PROSITE" id="PS50011"/>
    </source>
</evidence>
<dbReference type="InterPro" id="IPR000719">
    <property type="entry name" value="Prot_kinase_dom"/>
</dbReference>
<dbReference type="InParanoid" id="D8TYF1"/>
<dbReference type="PROSITE" id="PS00108">
    <property type="entry name" value="PROTEIN_KINASE_ST"/>
    <property type="match status" value="1"/>
</dbReference>
<dbReference type="GO" id="GO:0004672">
    <property type="term" value="F:protein kinase activity"/>
    <property type="evidence" value="ECO:0007669"/>
    <property type="project" value="InterPro"/>
</dbReference>
<protein>
    <recommendedName>
        <fullName evidence="4">Protein kinase domain-containing protein</fullName>
    </recommendedName>
</protein>
<dbReference type="Gene3D" id="1.10.510.10">
    <property type="entry name" value="Transferase(Phosphotransferase) domain 1"/>
    <property type="match status" value="1"/>
</dbReference>
<dbReference type="eggNOG" id="KOG0600">
    <property type="taxonomic scope" value="Eukaryota"/>
</dbReference>
<dbReference type="InterPro" id="IPR008271">
    <property type="entry name" value="Ser/Thr_kinase_AS"/>
</dbReference>
<evidence type="ECO:0000256" key="1">
    <source>
        <dbReference type="ARBA" id="ARBA00022741"/>
    </source>
</evidence>
<dbReference type="GeneID" id="9615536"/>
<dbReference type="SMART" id="SM00220">
    <property type="entry name" value="S_TKc"/>
    <property type="match status" value="1"/>
</dbReference>
<dbReference type="STRING" id="3068.D8TYF1"/>
<dbReference type="GO" id="GO:0005524">
    <property type="term" value="F:ATP binding"/>
    <property type="evidence" value="ECO:0007669"/>
    <property type="project" value="UniProtKB-KW"/>
</dbReference>
<keyword evidence="1" id="KW-0547">Nucleotide-binding</keyword>
<dbReference type="RefSeq" id="XP_002951452.1">
    <property type="nucleotide sequence ID" value="XM_002951406.1"/>
</dbReference>
<dbReference type="SUPFAM" id="SSF56112">
    <property type="entry name" value="Protein kinase-like (PK-like)"/>
    <property type="match status" value="1"/>
</dbReference>
<feature type="domain" description="Protein kinase" evidence="4">
    <location>
        <begin position="1"/>
        <end position="304"/>
    </location>
</feature>
<dbReference type="Proteomes" id="UP000001058">
    <property type="component" value="Unassembled WGS sequence"/>
</dbReference>
<organism evidence="6">
    <name type="scientific">Volvox carteri f. nagariensis</name>
    <dbReference type="NCBI Taxonomy" id="3068"/>
    <lineage>
        <taxon>Eukaryota</taxon>
        <taxon>Viridiplantae</taxon>
        <taxon>Chlorophyta</taxon>
        <taxon>core chlorophytes</taxon>
        <taxon>Chlorophyceae</taxon>
        <taxon>CS clade</taxon>
        <taxon>Chlamydomonadales</taxon>
        <taxon>Volvocaceae</taxon>
        <taxon>Volvox</taxon>
    </lineage>
</organism>
<dbReference type="OrthoDB" id="5796923at2759"/>
<dbReference type="PROSITE" id="PS50011">
    <property type="entry name" value="PROTEIN_KINASE_DOM"/>
    <property type="match status" value="1"/>
</dbReference>
<evidence type="ECO:0000256" key="2">
    <source>
        <dbReference type="ARBA" id="ARBA00022840"/>
    </source>
</evidence>
<keyword evidence="2" id="KW-0067">ATP-binding</keyword>
<dbReference type="Pfam" id="PF00069">
    <property type="entry name" value="Pkinase"/>
    <property type="match status" value="1"/>
</dbReference>
<evidence type="ECO:0000313" key="6">
    <source>
        <dbReference type="Proteomes" id="UP000001058"/>
    </source>
</evidence>
<feature type="region of interest" description="Disordered" evidence="3">
    <location>
        <begin position="362"/>
        <end position="419"/>
    </location>
</feature>
<reference evidence="5 6" key="1">
    <citation type="journal article" date="2010" name="Science">
        <title>Genomic analysis of organismal complexity in the multicellular green alga Volvox carteri.</title>
        <authorList>
            <person name="Prochnik S.E."/>
            <person name="Umen J."/>
            <person name="Nedelcu A.M."/>
            <person name="Hallmann A."/>
            <person name="Miller S.M."/>
            <person name="Nishii I."/>
            <person name="Ferris P."/>
            <person name="Kuo A."/>
            <person name="Mitros T."/>
            <person name="Fritz-Laylin L.K."/>
            <person name="Hellsten U."/>
            <person name="Chapman J."/>
            <person name="Simakov O."/>
            <person name="Rensing S.A."/>
            <person name="Terry A."/>
            <person name="Pangilinan J."/>
            <person name="Kapitonov V."/>
            <person name="Jurka J."/>
            <person name="Salamov A."/>
            <person name="Shapiro H."/>
            <person name="Schmutz J."/>
            <person name="Grimwood J."/>
            <person name="Lindquist E."/>
            <person name="Lucas S."/>
            <person name="Grigoriev I.V."/>
            <person name="Schmitt R."/>
            <person name="Kirk D."/>
            <person name="Rokhsar D.S."/>
        </authorList>
    </citation>
    <scope>NUCLEOTIDE SEQUENCE [LARGE SCALE GENOMIC DNA]</scope>
    <source>
        <strain evidence="6">f. Nagariensis / Eve</strain>
    </source>
</reference>
<dbReference type="KEGG" id="vcn:VOLCADRAFT_105099"/>
<proteinExistence type="predicted"/>
<dbReference type="InterPro" id="IPR050117">
    <property type="entry name" value="MAPK"/>
</dbReference>